<dbReference type="GO" id="GO:0016020">
    <property type="term" value="C:membrane"/>
    <property type="evidence" value="ECO:0007669"/>
    <property type="project" value="UniProtKB-SubCell"/>
</dbReference>
<gene>
    <name evidence="18" type="ORF">CCR75_005579</name>
</gene>
<protein>
    <recommendedName>
        <fullName evidence="14">Hexose transporter 1</fullName>
    </recommendedName>
</protein>
<dbReference type="InterPro" id="IPR005828">
    <property type="entry name" value="MFS_sugar_transport-like"/>
</dbReference>
<feature type="transmembrane region" description="Helical" evidence="16">
    <location>
        <begin position="157"/>
        <end position="178"/>
    </location>
</feature>
<comment type="similarity">
    <text evidence="2 15">Belongs to the major facilitator superfamily. Sugar transporter (TC 2.A.1.1) family.</text>
</comment>
<comment type="catalytic activity">
    <reaction evidence="8">
        <text>D-galactose(in) = D-galactose(out)</text>
        <dbReference type="Rhea" id="RHEA:34915"/>
        <dbReference type="ChEBI" id="CHEBI:4139"/>
    </reaction>
    <physiologicalReaction direction="right-to-left" evidence="8">
        <dbReference type="Rhea" id="RHEA:34917"/>
    </physiologicalReaction>
</comment>
<dbReference type="InterPro" id="IPR036259">
    <property type="entry name" value="MFS_trans_sf"/>
</dbReference>
<dbReference type="InterPro" id="IPR050814">
    <property type="entry name" value="Myo-inositol_Transporter"/>
</dbReference>
<evidence type="ECO:0000256" key="13">
    <source>
        <dbReference type="ARBA" id="ARBA00044710"/>
    </source>
</evidence>
<feature type="transmembrane region" description="Helical" evidence="16">
    <location>
        <begin position="132"/>
        <end position="151"/>
    </location>
</feature>
<comment type="catalytic activity">
    <reaction evidence="10">
        <text>D-xylose(out) = D-xylose(in)</text>
        <dbReference type="Rhea" id="RHEA:78427"/>
        <dbReference type="ChEBI" id="CHEBI:53455"/>
    </reaction>
    <physiologicalReaction direction="left-to-right" evidence="10">
        <dbReference type="Rhea" id="RHEA:78428"/>
    </physiologicalReaction>
</comment>
<evidence type="ECO:0000256" key="14">
    <source>
        <dbReference type="ARBA" id="ARBA00044780"/>
    </source>
</evidence>
<accession>A0A976FFW3</accession>
<dbReference type="SUPFAM" id="SSF103473">
    <property type="entry name" value="MFS general substrate transporter"/>
    <property type="match status" value="1"/>
</dbReference>
<evidence type="ECO:0000256" key="8">
    <source>
        <dbReference type="ARBA" id="ARBA00044637"/>
    </source>
</evidence>
<dbReference type="Proteomes" id="UP000294530">
    <property type="component" value="Unassembled WGS sequence"/>
</dbReference>
<dbReference type="PANTHER" id="PTHR48020:SF12">
    <property type="entry name" value="PROTON MYO-INOSITOL COTRANSPORTER"/>
    <property type="match status" value="1"/>
</dbReference>
<keyword evidence="4 15" id="KW-0813">Transport</keyword>
<dbReference type="GO" id="GO:0022857">
    <property type="term" value="F:transmembrane transporter activity"/>
    <property type="evidence" value="ECO:0007669"/>
    <property type="project" value="InterPro"/>
</dbReference>
<evidence type="ECO:0000256" key="12">
    <source>
        <dbReference type="ARBA" id="ARBA00044668"/>
    </source>
</evidence>
<keyword evidence="6 16" id="KW-1133">Transmembrane helix</keyword>
<feature type="domain" description="Major facilitator superfamily (MFS) profile" evidence="17">
    <location>
        <begin position="61"/>
        <end position="500"/>
    </location>
</feature>
<comment type="subunit">
    <text evidence="3">Homodimer.</text>
</comment>
<evidence type="ECO:0000256" key="6">
    <source>
        <dbReference type="ARBA" id="ARBA00022989"/>
    </source>
</evidence>
<dbReference type="GeneID" id="94349330"/>
<dbReference type="RefSeq" id="XP_067815223.1">
    <property type="nucleotide sequence ID" value="XM_067963659.1"/>
</dbReference>
<feature type="transmembrane region" description="Helical" evidence="16">
    <location>
        <begin position="368"/>
        <end position="388"/>
    </location>
</feature>
<keyword evidence="7 16" id="KW-0472">Membrane</keyword>
<dbReference type="Pfam" id="PF00083">
    <property type="entry name" value="Sugar_tr"/>
    <property type="match status" value="1"/>
</dbReference>
<dbReference type="InterPro" id="IPR005829">
    <property type="entry name" value="Sugar_transporter_CS"/>
</dbReference>
<feature type="transmembrane region" description="Helical" evidence="16">
    <location>
        <begin position="477"/>
        <end position="496"/>
    </location>
</feature>
<keyword evidence="5 16" id="KW-0812">Transmembrane</keyword>
<sequence length="527" mass="56777">MEASVDKKQKLLPSSIATESNLHQKNKRPLKAIKFGKGEECQPVSYKTSSGSDRTGWLRPAARLISISSFMWGFSATALNVCIVPNATGSLLIDINLSTKEQELATSLVVIGCVLSALASGGVGAHLGQKKVILGNNVLYIIGGAICAVATSKNELYVGRLLIGLASGVVTNTVPILLTEISPAESRGEITSFHQISLTIGMLFSAVMGIIFISTVPSGWRYLNAFMILPPLFQCASASFVPESPWWLMKNRGRGACRAMLVYLRPCSQKDDIETEVQEIARVMEHRDQEPYVTWSDLLAHKNVIITGAALVFFQAMTGINTVMLYSAKIFHFAGVSNPFFATAVVALTNVGVTTISARLVDSCGRRPLLLAGTSIMIVSLGVLSWALLSLDNNLKVQGIVAVISVLAFVSGFAVGLGAVVWVVLGDITPVHIRSRAFSFYMIISYVCNIIIAVYTLSAIRFLGRGSNPEKNGIAKLYLILSGVALVCLNYVYGLVEETYHVKTSSAEVADNEKSLLAEEEQDTLNS</sequence>
<reference evidence="18 19" key="1">
    <citation type="journal article" date="2021" name="Genome Biol.">
        <title>AFLAP: assembly-free linkage analysis pipeline using k-mers from genome sequencing data.</title>
        <authorList>
            <person name="Fletcher K."/>
            <person name="Zhang L."/>
            <person name="Gil J."/>
            <person name="Han R."/>
            <person name="Cavanaugh K."/>
            <person name="Michelmore R."/>
        </authorList>
    </citation>
    <scope>NUCLEOTIDE SEQUENCE [LARGE SCALE GENOMIC DNA]</scope>
    <source>
        <strain evidence="18 19">SF5</strain>
    </source>
</reference>
<feature type="transmembrane region" description="Helical" evidence="16">
    <location>
        <begin position="104"/>
        <end position="125"/>
    </location>
</feature>
<dbReference type="AlphaFoldDB" id="A0A976FFW3"/>
<dbReference type="InterPro" id="IPR020846">
    <property type="entry name" value="MFS_dom"/>
</dbReference>
<feature type="transmembrane region" description="Helical" evidence="16">
    <location>
        <begin position="340"/>
        <end position="361"/>
    </location>
</feature>
<comment type="caution">
    <text evidence="18">The sequence shown here is derived from an EMBL/GenBank/DDBJ whole genome shotgun (WGS) entry which is preliminary data.</text>
</comment>
<comment type="catalytic activity">
    <reaction evidence="11">
        <text>D-mannose(out) = D-mannose(in)</text>
        <dbReference type="Rhea" id="RHEA:78391"/>
        <dbReference type="ChEBI" id="CHEBI:4208"/>
    </reaction>
    <physiologicalReaction direction="left-to-right" evidence="11">
        <dbReference type="Rhea" id="RHEA:78392"/>
    </physiologicalReaction>
</comment>
<organism evidence="18 19">
    <name type="scientific">Bremia lactucae</name>
    <name type="common">Lettuce downy mildew</name>
    <dbReference type="NCBI Taxonomy" id="4779"/>
    <lineage>
        <taxon>Eukaryota</taxon>
        <taxon>Sar</taxon>
        <taxon>Stramenopiles</taxon>
        <taxon>Oomycota</taxon>
        <taxon>Peronosporomycetes</taxon>
        <taxon>Peronosporales</taxon>
        <taxon>Peronosporaceae</taxon>
        <taxon>Bremia</taxon>
    </lineage>
</organism>
<dbReference type="InterPro" id="IPR003663">
    <property type="entry name" value="Sugar/inositol_transpt"/>
</dbReference>
<dbReference type="OrthoDB" id="6612291at2759"/>
<evidence type="ECO:0000256" key="16">
    <source>
        <dbReference type="SAM" id="Phobius"/>
    </source>
</evidence>
<proteinExistence type="inferred from homology"/>
<keyword evidence="19" id="KW-1185">Reference proteome</keyword>
<evidence type="ECO:0000256" key="2">
    <source>
        <dbReference type="ARBA" id="ARBA00010992"/>
    </source>
</evidence>
<comment type="catalytic activity">
    <reaction evidence="9">
        <text>D-glucose(out) = D-glucose(in)</text>
        <dbReference type="Rhea" id="RHEA:60376"/>
        <dbReference type="ChEBI" id="CHEBI:4167"/>
    </reaction>
    <physiologicalReaction direction="left-to-right" evidence="9">
        <dbReference type="Rhea" id="RHEA:60377"/>
    </physiologicalReaction>
</comment>
<dbReference type="EMBL" id="SHOA02000013">
    <property type="protein sequence ID" value="TDH65724.1"/>
    <property type="molecule type" value="Genomic_DNA"/>
</dbReference>
<evidence type="ECO:0000259" key="17">
    <source>
        <dbReference type="PROSITE" id="PS50850"/>
    </source>
</evidence>
<evidence type="ECO:0000256" key="5">
    <source>
        <dbReference type="ARBA" id="ARBA00022692"/>
    </source>
</evidence>
<evidence type="ECO:0000256" key="7">
    <source>
        <dbReference type="ARBA" id="ARBA00023136"/>
    </source>
</evidence>
<evidence type="ECO:0000256" key="1">
    <source>
        <dbReference type="ARBA" id="ARBA00004141"/>
    </source>
</evidence>
<dbReference type="PANTHER" id="PTHR48020">
    <property type="entry name" value="PROTON MYO-INOSITOL COTRANSPORTER"/>
    <property type="match status" value="1"/>
</dbReference>
<dbReference type="Gene3D" id="1.20.1250.20">
    <property type="entry name" value="MFS general substrate transporter like domains"/>
    <property type="match status" value="1"/>
</dbReference>
<evidence type="ECO:0000256" key="15">
    <source>
        <dbReference type="RuleBase" id="RU003346"/>
    </source>
</evidence>
<dbReference type="PROSITE" id="PS50850">
    <property type="entry name" value="MFS"/>
    <property type="match status" value="1"/>
</dbReference>
<dbReference type="PROSITE" id="PS00217">
    <property type="entry name" value="SUGAR_TRANSPORT_2"/>
    <property type="match status" value="1"/>
</dbReference>
<feature type="transmembrane region" description="Helical" evidence="16">
    <location>
        <begin position="437"/>
        <end position="457"/>
    </location>
</feature>
<comment type="catalytic activity">
    <reaction evidence="13">
        <text>D-fructose(out) = D-fructose(in)</text>
        <dbReference type="Rhea" id="RHEA:60372"/>
        <dbReference type="ChEBI" id="CHEBI:37721"/>
    </reaction>
    <physiologicalReaction direction="left-to-right" evidence="13">
        <dbReference type="Rhea" id="RHEA:60373"/>
    </physiologicalReaction>
</comment>
<dbReference type="NCBIfam" id="TIGR00879">
    <property type="entry name" value="SP"/>
    <property type="match status" value="1"/>
</dbReference>
<evidence type="ECO:0000256" key="10">
    <source>
        <dbReference type="ARBA" id="ARBA00044656"/>
    </source>
</evidence>
<evidence type="ECO:0000256" key="4">
    <source>
        <dbReference type="ARBA" id="ARBA00022448"/>
    </source>
</evidence>
<feature type="transmembrane region" description="Helical" evidence="16">
    <location>
        <begin position="400"/>
        <end position="425"/>
    </location>
</feature>
<comment type="catalytic activity">
    <reaction evidence="12">
        <text>D-glucosamine(out) = D-glucosamine(in)</text>
        <dbReference type="Rhea" id="RHEA:78423"/>
        <dbReference type="ChEBI" id="CHEBI:58723"/>
    </reaction>
    <physiologicalReaction direction="left-to-right" evidence="12">
        <dbReference type="Rhea" id="RHEA:78424"/>
    </physiologicalReaction>
</comment>
<name>A0A976FFW3_BRELC</name>
<evidence type="ECO:0000256" key="11">
    <source>
        <dbReference type="ARBA" id="ARBA00044662"/>
    </source>
</evidence>
<evidence type="ECO:0000256" key="3">
    <source>
        <dbReference type="ARBA" id="ARBA00011738"/>
    </source>
</evidence>
<evidence type="ECO:0000256" key="9">
    <source>
        <dbReference type="ARBA" id="ARBA00044648"/>
    </source>
</evidence>
<dbReference type="KEGG" id="blac:94349330"/>
<dbReference type="PRINTS" id="PR00171">
    <property type="entry name" value="SUGRTRNSPORT"/>
</dbReference>
<evidence type="ECO:0000313" key="19">
    <source>
        <dbReference type="Proteomes" id="UP000294530"/>
    </source>
</evidence>
<feature type="transmembrane region" description="Helical" evidence="16">
    <location>
        <begin position="198"/>
        <end position="216"/>
    </location>
</feature>
<feature type="transmembrane region" description="Helical" evidence="16">
    <location>
        <begin position="304"/>
        <end position="328"/>
    </location>
</feature>
<comment type="subcellular location">
    <subcellularLocation>
        <location evidence="1">Membrane</location>
        <topology evidence="1">Multi-pass membrane protein</topology>
    </subcellularLocation>
</comment>
<evidence type="ECO:0000313" key="18">
    <source>
        <dbReference type="EMBL" id="TDH65724.1"/>
    </source>
</evidence>